<feature type="domain" description="DUF7907" evidence="2">
    <location>
        <begin position="23"/>
        <end position="194"/>
    </location>
</feature>
<reference evidence="4" key="1">
    <citation type="journal article" date="2014" name="Genome Announc.">
        <title>Draft genome sequence of Colletotrichum sublineola, a destructive pathogen of cultivated sorghum.</title>
        <authorList>
            <person name="Baroncelli R."/>
            <person name="Sanz-Martin J.M."/>
            <person name="Rech G.E."/>
            <person name="Sukno S.A."/>
            <person name="Thon M.R."/>
        </authorList>
    </citation>
    <scope>NUCLEOTIDE SEQUENCE [LARGE SCALE GENOMIC DNA]</scope>
    <source>
        <strain evidence="4">TX430BB</strain>
    </source>
</reference>
<dbReference type="OrthoDB" id="3515453at2759"/>
<gene>
    <name evidence="3" type="ORF">CSUB01_06213</name>
</gene>
<feature type="signal peptide" evidence="1">
    <location>
        <begin position="1"/>
        <end position="17"/>
    </location>
</feature>
<evidence type="ECO:0000256" key="1">
    <source>
        <dbReference type="SAM" id="SignalP"/>
    </source>
</evidence>
<evidence type="ECO:0000313" key="4">
    <source>
        <dbReference type="Proteomes" id="UP000027238"/>
    </source>
</evidence>
<evidence type="ECO:0000259" key="2">
    <source>
        <dbReference type="Pfam" id="PF25484"/>
    </source>
</evidence>
<dbReference type="InterPro" id="IPR057229">
    <property type="entry name" value="DUF7907"/>
</dbReference>
<dbReference type="Proteomes" id="UP000027238">
    <property type="component" value="Unassembled WGS sequence"/>
</dbReference>
<keyword evidence="1" id="KW-0732">Signal</keyword>
<name>A0A066Y2L0_COLSU</name>
<protein>
    <recommendedName>
        <fullName evidence="2">DUF7907 domain-containing protein</fullName>
    </recommendedName>
</protein>
<dbReference type="EMBL" id="JMSE01000008">
    <property type="protein sequence ID" value="KDN72286.1"/>
    <property type="molecule type" value="Genomic_DNA"/>
</dbReference>
<accession>A0A066Y2L0</accession>
<comment type="caution">
    <text evidence="3">The sequence shown here is derived from an EMBL/GenBank/DDBJ whole genome shotgun (WGS) entry which is preliminary data.</text>
</comment>
<organism evidence="3 4">
    <name type="scientific">Colletotrichum sublineola</name>
    <name type="common">Sorghum anthracnose fungus</name>
    <dbReference type="NCBI Taxonomy" id="1173701"/>
    <lineage>
        <taxon>Eukaryota</taxon>
        <taxon>Fungi</taxon>
        <taxon>Dikarya</taxon>
        <taxon>Ascomycota</taxon>
        <taxon>Pezizomycotina</taxon>
        <taxon>Sordariomycetes</taxon>
        <taxon>Hypocreomycetidae</taxon>
        <taxon>Glomerellales</taxon>
        <taxon>Glomerellaceae</taxon>
        <taxon>Colletotrichum</taxon>
        <taxon>Colletotrichum graminicola species complex</taxon>
    </lineage>
</organism>
<keyword evidence="4" id="KW-1185">Reference proteome</keyword>
<dbReference type="STRING" id="1173701.A0A066Y2L0"/>
<dbReference type="HOGENOM" id="CLU_081634_0_0_1"/>
<sequence>MKTASVLALLGVTSAAAQFTNQTKPFWLKFTPTNDSSVVTYLTSCHSGAGQAGLCPETEGLSHTQYFLNETQSDYQGHTLGALTWDQPIGNGNPISSGMELSPQLVSNGAIPIFSPGDRALFTLGFDENDKLFIATNADDSRAAPSEPNYALEAYYRWHVCWTFVGNYFYKSLVWVTAGAPSNPTCFAVNVYREWAPSS</sequence>
<dbReference type="OMA" id="RWYACET"/>
<proteinExistence type="predicted"/>
<evidence type="ECO:0000313" key="3">
    <source>
        <dbReference type="EMBL" id="KDN72286.1"/>
    </source>
</evidence>
<feature type="chain" id="PRO_5001635624" description="DUF7907 domain-containing protein" evidence="1">
    <location>
        <begin position="18"/>
        <end position="199"/>
    </location>
</feature>
<dbReference type="AlphaFoldDB" id="A0A066Y2L0"/>
<dbReference type="Pfam" id="PF25484">
    <property type="entry name" value="DUF7907"/>
    <property type="match status" value="1"/>
</dbReference>
<dbReference type="eggNOG" id="ENOG502STWI">
    <property type="taxonomic scope" value="Eukaryota"/>
</dbReference>